<organism evidence="5 6">
    <name type="scientific">Apatococcus fuscideae</name>
    <dbReference type="NCBI Taxonomy" id="2026836"/>
    <lineage>
        <taxon>Eukaryota</taxon>
        <taxon>Viridiplantae</taxon>
        <taxon>Chlorophyta</taxon>
        <taxon>core chlorophytes</taxon>
        <taxon>Trebouxiophyceae</taxon>
        <taxon>Chlorellales</taxon>
        <taxon>Chlorellaceae</taxon>
        <taxon>Apatococcus</taxon>
    </lineage>
</organism>
<keyword evidence="1" id="KW-0378">Hydrolase</keyword>
<keyword evidence="2" id="KW-0547">Nucleotide-binding</keyword>
<proteinExistence type="predicted"/>
<accession>A0AAW1SNE9</accession>
<feature type="domain" description="DEAD-box helicase OB fold" evidence="3">
    <location>
        <begin position="72"/>
        <end position="157"/>
    </location>
</feature>
<dbReference type="InterPro" id="IPR059023">
    <property type="entry name" value="RNA_hel_CTD"/>
</dbReference>
<comment type="caution">
    <text evidence="5">The sequence shown here is derived from an EMBL/GenBank/DDBJ whole genome shotgun (WGS) entry which is preliminary data.</text>
</comment>
<dbReference type="AlphaFoldDB" id="A0AAW1SNE9"/>
<gene>
    <name evidence="5" type="ORF">WJX84_011404</name>
</gene>
<keyword evidence="6" id="KW-1185">Reference proteome</keyword>
<protein>
    <recommendedName>
        <fullName evidence="7">DEAD-box helicase OB fold domain-containing protein</fullName>
    </recommendedName>
</protein>
<name>A0AAW1SNE9_9CHLO</name>
<evidence type="ECO:0000259" key="3">
    <source>
        <dbReference type="Pfam" id="PF07717"/>
    </source>
</evidence>
<dbReference type="Pfam" id="PF26026">
    <property type="entry name" value="RNA_hel_CTD"/>
    <property type="match status" value="1"/>
</dbReference>
<sequence>MQGRNAQRSFVQRHFLSEQTLEMISDMRNQFGSMLADTRLLARPAKGFEQASPWIDDQSKPWNTYAKHVAVVKAALCSALYPNIAVMEDGPDGNRRPAWNDGHSEVAVHPSSINHMLAANQYQRPYQTYLEKVKTSKVFMRDCTVVAPMALLLFGGSLDILHQSGYVQIDGWLRIKAAAPVAVLVKQLRQALKSVLERRISSPAEASQAMDLIILQQVATLLNDEERQLGAQA</sequence>
<feature type="domain" description="RNA helicase C-terminal" evidence="4">
    <location>
        <begin position="168"/>
        <end position="211"/>
    </location>
</feature>
<keyword evidence="2" id="KW-0067">ATP-binding</keyword>
<evidence type="ECO:0000313" key="5">
    <source>
        <dbReference type="EMBL" id="KAK9850459.1"/>
    </source>
</evidence>
<dbReference type="GO" id="GO:0004386">
    <property type="term" value="F:helicase activity"/>
    <property type="evidence" value="ECO:0007669"/>
    <property type="project" value="UniProtKB-KW"/>
</dbReference>
<evidence type="ECO:0000256" key="1">
    <source>
        <dbReference type="ARBA" id="ARBA00022801"/>
    </source>
</evidence>
<dbReference type="EMBL" id="JALJOV010001288">
    <property type="protein sequence ID" value="KAK9850459.1"/>
    <property type="molecule type" value="Genomic_DNA"/>
</dbReference>
<dbReference type="InterPro" id="IPR011709">
    <property type="entry name" value="DEAD-box_helicase_OB_fold"/>
</dbReference>
<reference evidence="5 6" key="1">
    <citation type="journal article" date="2024" name="Nat. Commun.">
        <title>Phylogenomics reveals the evolutionary origins of lichenization in chlorophyte algae.</title>
        <authorList>
            <person name="Puginier C."/>
            <person name="Libourel C."/>
            <person name="Otte J."/>
            <person name="Skaloud P."/>
            <person name="Haon M."/>
            <person name="Grisel S."/>
            <person name="Petersen M."/>
            <person name="Berrin J.G."/>
            <person name="Delaux P.M."/>
            <person name="Dal Grande F."/>
            <person name="Keller J."/>
        </authorList>
    </citation>
    <scope>NUCLEOTIDE SEQUENCE [LARGE SCALE GENOMIC DNA]</scope>
    <source>
        <strain evidence="5 6">SAG 2523</strain>
    </source>
</reference>
<evidence type="ECO:0000259" key="4">
    <source>
        <dbReference type="Pfam" id="PF26026"/>
    </source>
</evidence>
<evidence type="ECO:0000313" key="6">
    <source>
        <dbReference type="Proteomes" id="UP001485043"/>
    </source>
</evidence>
<dbReference type="Pfam" id="PF07717">
    <property type="entry name" value="OB_NTP_bind"/>
    <property type="match status" value="1"/>
</dbReference>
<evidence type="ECO:0008006" key="7">
    <source>
        <dbReference type="Google" id="ProtNLM"/>
    </source>
</evidence>
<keyword evidence="2" id="KW-0347">Helicase</keyword>
<dbReference type="Proteomes" id="UP001485043">
    <property type="component" value="Unassembled WGS sequence"/>
</dbReference>
<evidence type="ECO:0000256" key="2">
    <source>
        <dbReference type="ARBA" id="ARBA00022806"/>
    </source>
</evidence>